<dbReference type="Proteomes" id="UP000095751">
    <property type="component" value="Unassembled WGS sequence"/>
</dbReference>
<feature type="compositionally biased region" description="Basic residues" evidence="1">
    <location>
        <begin position="66"/>
        <end position="76"/>
    </location>
</feature>
<organism evidence="2 3">
    <name type="scientific">Fragilariopsis cylindrus CCMP1102</name>
    <dbReference type="NCBI Taxonomy" id="635003"/>
    <lineage>
        <taxon>Eukaryota</taxon>
        <taxon>Sar</taxon>
        <taxon>Stramenopiles</taxon>
        <taxon>Ochrophyta</taxon>
        <taxon>Bacillariophyta</taxon>
        <taxon>Bacillariophyceae</taxon>
        <taxon>Bacillariophycidae</taxon>
        <taxon>Bacillariales</taxon>
        <taxon>Bacillariaceae</taxon>
        <taxon>Fragilariopsis</taxon>
    </lineage>
</organism>
<gene>
    <name evidence="2" type="primary">ENG3</name>
    <name evidence="2" type="ORF">FRACYDRAFT_260039</name>
</gene>
<feature type="compositionally biased region" description="Acidic residues" evidence="1">
    <location>
        <begin position="131"/>
        <end position="161"/>
    </location>
</feature>
<dbReference type="OrthoDB" id="48706at2759"/>
<feature type="region of interest" description="Disordered" evidence="1">
    <location>
        <begin position="885"/>
        <end position="926"/>
    </location>
</feature>
<reference evidence="2 3" key="1">
    <citation type="submission" date="2016-09" db="EMBL/GenBank/DDBJ databases">
        <title>Extensive genetic diversity and differential bi-allelic expression allows diatom success in the polar Southern Ocean.</title>
        <authorList>
            <consortium name="DOE Joint Genome Institute"/>
            <person name="Mock T."/>
            <person name="Otillar R.P."/>
            <person name="Strauss J."/>
            <person name="Dupont C."/>
            <person name="Frickenhaus S."/>
            <person name="Maumus F."/>
            <person name="Mcmullan M."/>
            <person name="Sanges R."/>
            <person name="Schmutz J."/>
            <person name="Toseland A."/>
            <person name="Valas R."/>
            <person name="Veluchamy A."/>
            <person name="Ward B.J."/>
            <person name="Allen A."/>
            <person name="Barry K."/>
            <person name="Falciatore A."/>
            <person name="Ferrante M."/>
            <person name="Fortunato A.E."/>
            <person name="Gloeckner G."/>
            <person name="Gruber A."/>
            <person name="Hipkin R."/>
            <person name="Janech M."/>
            <person name="Kroth P."/>
            <person name="Leese F."/>
            <person name="Lindquist E."/>
            <person name="Lyon B.R."/>
            <person name="Martin J."/>
            <person name="Mayer C."/>
            <person name="Parker M."/>
            <person name="Quesneville H."/>
            <person name="Raymond J."/>
            <person name="Uhlig C."/>
            <person name="Valentin K.U."/>
            <person name="Worden A.Z."/>
            <person name="Armbrust E.V."/>
            <person name="Bowler C."/>
            <person name="Green B."/>
            <person name="Moulton V."/>
            <person name="Van Oosterhout C."/>
            <person name="Grigoriev I."/>
        </authorList>
    </citation>
    <scope>NUCLEOTIDE SEQUENCE [LARGE SCALE GENOMIC DNA]</scope>
    <source>
        <strain evidence="2 3">CCMP1102</strain>
    </source>
</reference>
<protein>
    <submittedName>
        <fullName evidence="2">Endo-1,3-beta-glucanase</fullName>
    </submittedName>
</protein>
<feature type="compositionally biased region" description="Basic and acidic residues" evidence="1">
    <location>
        <begin position="100"/>
        <end position="115"/>
    </location>
</feature>
<sequence>MRKSVSTLTLLVATIIAFDIIIVVVDADVVVKTNNSLVRNKRNLAPKKGGYYGTDVPTSSGYYASKKSKSSKKKSKGGYYGTDNPTSSGYYTSKKSKSSKKSDKSCKSKSAKESTEEGCDEETEVPTTGIESEDVDVDIDVDVDVDVDVLDDEDEDEDEVSTDASTSKSCKSCKDNKSNKSKDDKSNKSNKSKDDKSTKSIKSEKVKSSKSEKSLKSIKSEKSFKSEKNNPTPAPVSNNNALCSAAPVCKNIGLTGDCCPSIDDIFLDCCSDYEPDDIDKDVFVPKEIWKQSFNDVDVTSKEFIFYDSSTKFAWYVYNADVTITTATSLAATQETATARIGIPNRTIINNNIFETTEVNIATLGRICPIDTQRDGKIMESLCIEIKPSTNEGWETSTSTEIQSVEVCYGDLINREGAILKMAVVVRDNSTFKQFFNDLVGSRMIVYDMILAGSDTTNNNKQSSIDISVEYEGWTSLYGEPAINGRPAFSSDCKSVYATWITNPASSSTTTIATSINGSGSSSSDGEKWRAGSSTSRFVGLTPSNDGESLFSAINIAVDDDGSQLGGMVQLNATNGQIISEYAYKTSVDGLPHNAYTNVVVDDDDNMYHIDSIYGLVKFNGNNLKLGPTWKAIDIDDSEAATTSKLRRSRGLLPATRPRDVDSKNVDSKILPMARPRDVDNRNIYVGKDIVAERKPIVVTQQSLLTMYDNNQLFTAYQPALSGNDNTVFSCSDNALDDNKVGDNHGVIALETDSGESEWYTPIKQDVIDVLDIAVARTIDSDEILKVGIGSCSGITADIQWAPSLAAGNQNGIYIARGSRIECLESRDGSLLWTYRPGMNSDSSSSQDGSEDEDENDASLVNSKFVILSDRSVLVAQSGTIVSLQTTKEKVTDPPKTTMRPSPFPTPKPNSPIALPSPPASQPVVAPTVAPTSAGSFTTGSSLTIVSVGLSLFFLIL</sequence>
<feature type="region of interest" description="Disordered" evidence="1">
    <location>
        <begin position="834"/>
        <end position="855"/>
    </location>
</feature>
<feature type="compositionally biased region" description="Pro residues" evidence="1">
    <location>
        <begin position="901"/>
        <end position="920"/>
    </location>
</feature>
<evidence type="ECO:0000256" key="1">
    <source>
        <dbReference type="SAM" id="MobiDB-lite"/>
    </source>
</evidence>
<dbReference type="InParanoid" id="A0A1E7FN23"/>
<dbReference type="AlphaFoldDB" id="A0A1E7FN23"/>
<dbReference type="KEGG" id="fcy:FRACYDRAFT_260039"/>
<name>A0A1E7FN23_9STRA</name>
<accession>A0A1E7FN23</accession>
<keyword evidence="3" id="KW-1185">Reference proteome</keyword>
<evidence type="ECO:0000313" key="3">
    <source>
        <dbReference type="Proteomes" id="UP000095751"/>
    </source>
</evidence>
<proteinExistence type="predicted"/>
<feature type="region of interest" description="Disordered" evidence="1">
    <location>
        <begin position="58"/>
        <end position="237"/>
    </location>
</feature>
<dbReference type="EMBL" id="KV784355">
    <property type="protein sequence ID" value="OEU19562.1"/>
    <property type="molecule type" value="Genomic_DNA"/>
</dbReference>
<feature type="compositionally biased region" description="Basic and acidic residues" evidence="1">
    <location>
        <begin position="172"/>
        <end position="228"/>
    </location>
</feature>
<evidence type="ECO:0000313" key="2">
    <source>
        <dbReference type="EMBL" id="OEU19562.1"/>
    </source>
</evidence>